<dbReference type="KEGG" id="acad:UA74_01375"/>
<feature type="domain" description="Glycoside hydrolase family 3 C-terminal" evidence="8">
    <location>
        <begin position="445"/>
        <end position="610"/>
    </location>
</feature>
<dbReference type="PANTHER" id="PTHR30480">
    <property type="entry name" value="BETA-HEXOSAMINIDASE-RELATED"/>
    <property type="match status" value="1"/>
</dbReference>
<accession>A0AAC9PPS2</accession>
<keyword evidence="5 9" id="KW-0326">Glycosidase</keyword>
<dbReference type="InterPro" id="IPR036881">
    <property type="entry name" value="Glyco_hydro_3_C_sf"/>
</dbReference>
<protein>
    <recommendedName>
        <fullName evidence="3">beta-N-acetylhexosaminidase</fullName>
        <ecNumber evidence="3">3.2.1.52</ecNumber>
    </recommendedName>
</protein>
<dbReference type="GO" id="GO:0005975">
    <property type="term" value="P:carbohydrate metabolic process"/>
    <property type="evidence" value="ECO:0007669"/>
    <property type="project" value="InterPro"/>
</dbReference>
<evidence type="ECO:0000259" key="7">
    <source>
        <dbReference type="Pfam" id="PF00933"/>
    </source>
</evidence>
<dbReference type="SUPFAM" id="SSF51445">
    <property type="entry name" value="(Trans)glycosidases"/>
    <property type="match status" value="1"/>
</dbReference>
<evidence type="ECO:0000313" key="10">
    <source>
        <dbReference type="Proteomes" id="UP000185511"/>
    </source>
</evidence>
<evidence type="ECO:0000256" key="6">
    <source>
        <dbReference type="SAM" id="SignalP"/>
    </source>
</evidence>
<dbReference type="Gene3D" id="3.20.20.300">
    <property type="entry name" value="Glycoside hydrolase, family 3, N-terminal domain"/>
    <property type="match status" value="1"/>
</dbReference>
<dbReference type="PANTHER" id="PTHR30480:SF13">
    <property type="entry name" value="BETA-HEXOSAMINIDASE"/>
    <property type="match status" value="1"/>
</dbReference>
<keyword evidence="4 9" id="KW-0378">Hydrolase</keyword>
<feature type="signal peptide" evidence="6">
    <location>
        <begin position="1"/>
        <end position="20"/>
    </location>
</feature>
<comment type="catalytic activity">
    <reaction evidence="1">
        <text>Hydrolysis of terminal non-reducing N-acetyl-D-hexosamine residues in N-acetyl-beta-D-hexosaminides.</text>
        <dbReference type="EC" id="3.2.1.52"/>
    </reaction>
</comment>
<dbReference type="Pfam" id="PF01915">
    <property type="entry name" value="Glyco_hydro_3_C"/>
    <property type="match status" value="1"/>
</dbReference>
<evidence type="ECO:0000256" key="3">
    <source>
        <dbReference type="ARBA" id="ARBA00012663"/>
    </source>
</evidence>
<evidence type="ECO:0000256" key="4">
    <source>
        <dbReference type="ARBA" id="ARBA00022801"/>
    </source>
</evidence>
<comment type="similarity">
    <text evidence="2">Belongs to the glycosyl hydrolase 3 family.</text>
</comment>
<evidence type="ECO:0000256" key="5">
    <source>
        <dbReference type="ARBA" id="ARBA00023295"/>
    </source>
</evidence>
<dbReference type="InterPro" id="IPR036962">
    <property type="entry name" value="Glyco_hydro_3_N_sf"/>
</dbReference>
<dbReference type="AlphaFoldDB" id="A0AAC9PPS2"/>
<dbReference type="SUPFAM" id="SSF52279">
    <property type="entry name" value="Beta-D-glucan exohydrolase, C-terminal domain"/>
    <property type="match status" value="1"/>
</dbReference>
<evidence type="ECO:0000256" key="2">
    <source>
        <dbReference type="ARBA" id="ARBA00005336"/>
    </source>
</evidence>
<name>A0AAC9PPS2_9PSEU</name>
<dbReference type="Pfam" id="PF00933">
    <property type="entry name" value="Glyco_hydro_3"/>
    <property type="match status" value="1"/>
</dbReference>
<dbReference type="EC" id="3.2.1.52" evidence="3"/>
<keyword evidence="10" id="KW-1185">Reference proteome</keyword>
<dbReference type="Proteomes" id="UP000185511">
    <property type="component" value="Chromosome"/>
</dbReference>
<feature type="chain" id="PRO_5042191995" description="beta-N-acetylhexosaminidase" evidence="6">
    <location>
        <begin position="21"/>
        <end position="615"/>
    </location>
</feature>
<dbReference type="EMBL" id="CP016076">
    <property type="protein sequence ID" value="APU12365.1"/>
    <property type="molecule type" value="Genomic_DNA"/>
</dbReference>
<keyword evidence="6" id="KW-0732">Signal</keyword>
<organism evidence="9 10">
    <name type="scientific">Actinoalloteichus fjordicus</name>
    <dbReference type="NCBI Taxonomy" id="1612552"/>
    <lineage>
        <taxon>Bacteria</taxon>
        <taxon>Bacillati</taxon>
        <taxon>Actinomycetota</taxon>
        <taxon>Actinomycetes</taxon>
        <taxon>Pseudonocardiales</taxon>
        <taxon>Pseudonocardiaceae</taxon>
        <taxon>Actinoalloteichus</taxon>
    </lineage>
</organism>
<evidence type="ECO:0000256" key="1">
    <source>
        <dbReference type="ARBA" id="ARBA00001231"/>
    </source>
</evidence>
<evidence type="ECO:0000313" key="9">
    <source>
        <dbReference type="EMBL" id="APU12365.1"/>
    </source>
</evidence>
<dbReference type="RefSeq" id="WP_232237591.1">
    <property type="nucleotide sequence ID" value="NZ_CP016076.1"/>
</dbReference>
<dbReference type="InterPro" id="IPR002772">
    <property type="entry name" value="Glyco_hydro_3_C"/>
</dbReference>
<reference evidence="10" key="1">
    <citation type="submission" date="2016-06" db="EMBL/GenBank/DDBJ databases">
        <title>Complete genome sequence of Actinoalloteichus fjordicus DSM 46855 (=ADI127-17), type strain of the new species Actinoalloteichus fjordicus.</title>
        <authorList>
            <person name="Ruckert C."/>
            <person name="Nouioui I."/>
            <person name="Willmese J."/>
            <person name="van Wezel G."/>
            <person name="Klenk H.-P."/>
            <person name="Kalinowski J."/>
            <person name="Zotchev S.B."/>
        </authorList>
    </citation>
    <scope>NUCLEOTIDE SEQUENCE [LARGE SCALE GENOMIC DNA]</scope>
    <source>
        <strain evidence="10">ADI127-7</strain>
    </source>
</reference>
<gene>
    <name evidence="9" type="ORF">UA74_01375</name>
</gene>
<dbReference type="InterPro" id="IPR001764">
    <property type="entry name" value="Glyco_hydro_3_N"/>
</dbReference>
<evidence type="ECO:0000259" key="8">
    <source>
        <dbReference type="Pfam" id="PF01915"/>
    </source>
</evidence>
<dbReference type="GO" id="GO:0004563">
    <property type="term" value="F:beta-N-acetylhexosaminidase activity"/>
    <property type="evidence" value="ECO:0007669"/>
    <property type="project" value="UniProtKB-EC"/>
</dbReference>
<dbReference type="FunFam" id="3.20.20.300:FF:000014">
    <property type="entry name" value="Beta-hexosaminidase, lipoprotein"/>
    <property type="match status" value="1"/>
</dbReference>
<dbReference type="GO" id="GO:0009254">
    <property type="term" value="P:peptidoglycan turnover"/>
    <property type="evidence" value="ECO:0007669"/>
    <property type="project" value="TreeGrafter"/>
</dbReference>
<feature type="domain" description="Glycoside hydrolase family 3 N-terminal" evidence="7">
    <location>
        <begin position="64"/>
        <end position="403"/>
    </location>
</feature>
<dbReference type="Gene3D" id="3.40.50.1700">
    <property type="entry name" value="Glycoside hydrolase family 3 C-terminal domain"/>
    <property type="match status" value="1"/>
</dbReference>
<proteinExistence type="inferred from homology"/>
<sequence length="615" mass="64646">MPRLNRVHLLAAAAMTAAVAVGSSTLGPVRSGVDEEPADVPVANQSDGDEMQAWIDDTIAGMSLEEKVGQIFVTYAYGPSADSAHPDNVTEFGVETPAEVVQRYHLGGVIYFNWTDSFEDPVQVAGLSNGLQEAALSSGAEIPLMISTDQEQGIVTRFREPATQLPGSMALGAGRNRDDARTAAAITGQELRAVGINQDFAPVADVNVNPANPVIGVRSFSSDPALVSELVTAQVEGYQDSAVRELTVSSAIKHFPGHGDTNQDSHDAMPEIDHTREEWEELDAPPFAAAIAAGADTVMTGHILMPELDDSGLPATLSPTVLTGLLRDQLGFEGVISTDSLQMQGVRNEVADERIPVLALQAGADQLLMPQYLDVAVDAVLAAVESGELTESRIEESVRRVLAMKWQRGVISDPLVDVDRVAEFVGNADHLAAAQQITDHTTIAMRNDAGLLPADAPASALVTGPDTTALAALADSLSQRGVQVRQHLTSASPTAAEIDEAVGAAAEHDMTIALTNAAWNESRAGQRELVRSLAGSDASLIAVATRDPYDAAYVEEATTWLATHSIGAQAMESLTRVVLGEIAPVGTLPVTVPAPDDPDTASYPFGHGLTWSVTG</sequence>
<dbReference type="InterPro" id="IPR050226">
    <property type="entry name" value="NagZ_Beta-hexosaminidase"/>
</dbReference>
<dbReference type="InterPro" id="IPR017853">
    <property type="entry name" value="GH"/>
</dbReference>